<name>A0A4V2V4V9_9HYPH</name>
<evidence type="ECO:0000313" key="1">
    <source>
        <dbReference type="EMBL" id="TCT42784.1"/>
    </source>
</evidence>
<gene>
    <name evidence="1" type="ORF">EDC90_100485</name>
</gene>
<dbReference type="RefSeq" id="WP_281015392.1">
    <property type="nucleotide sequence ID" value="NZ_SMAR01000004.1"/>
</dbReference>
<accession>A0A4V2V4V9</accession>
<dbReference type="EMBL" id="SMAR01000004">
    <property type="protein sequence ID" value="TCT42784.1"/>
    <property type="molecule type" value="Genomic_DNA"/>
</dbReference>
<keyword evidence="2" id="KW-1185">Reference proteome</keyword>
<comment type="caution">
    <text evidence="1">The sequence shown here is derived from an EMBL/GenBank/DDBJ whole genome shotgun (WGS) entry which is preliminary data.</text>
</comment>
<evidence type="ECO:0000313" key="2">
    <source>
        <dbReference type="Proteomes" id="UP000295097"/>
    </source>
</evidence>
<organism evidence="1 2">
    <name type="scientific">Martelella mediterranea</name>
    <dbReference type="NCBI Taxonomy" id="293089"/>
    <lineage>
        <taxon>Bacteria</taxon>
        <taxon>Pseudomonadati</taxon>
        <taxon>Pseudomonadota</taxon>
        <taxon>Alphaproteobacteria</taxon>
        <taxon>Hyphomicrobiales</taxon>
        <taxon>Aurantimonadaceae</taxon>
        <taxon>Martelella</taxon>
    </lineage>
</organism>
<dbReference type="Proteomes" id="UP000295097">
    <property type="component" value="Unassembled WGS sequence"/>
</dbReference>
<sequence length="43" mass="5025">MSVWQFSAALDGYIRANSSEENDQTKLNDAQADEMWAWMQEQE</sequence>
<protein>
    <submittedName>
        <fullName evidence="1">Uncharacterized protein</fullName>
    </submittedName>
</protein>
<dbReference type="AlphaFoldDB" id="A0A4V2V4V9"/>
<reference evidence="1 2" key="1">
    <citation type="submission" date="2019-03" db="EMBL/GenBank/DDBJ databases">
        <title>Freshwater and sediment microbial communities from various areas in North America, analyzing microbe dynamics in response to fracking.</title>
        <authorList>
            <person name="Lamendella R."/>
        </authorList>
    </citation>
    <scope>NUCLEOTIDE SEQUENCE [LARGE SCALE GENOMIC DNA]</scope>
    <source>
        <strain evidence="1 2">175.2</strain>
    </source>
</reference>
<proteinExistence type="predicted"/>